<evidence type="ECO:0000256" key="3">
    <source>
        <dbReference type="ARBA" id="ARBA00005517"/>
    </source>
</evidence>
<evidence type="ECO:0000313" key="16">
    <source>
        <dbReference type="EMBL" id="WEU40760.1"/>
    </source>
</evidence>
<dbReference type="InterPro" id="IPR026260">
    <property type="entry name" value="Thr_Synthase_bac/arc"/>
</dbReference>
<feature type="binding site" evidence="13">
    <location>
        <position position="375"/>
    </location>
    <ligand>
        <name>pyridoxal 5'-phosphate</name>
        <dbReference type="ChEBI" id="CHEBI:597326"/>
    </ligand>
</feature>
<dbReference type="InterPro" id="IPR000634">
    <property type="entry name" value="Ser/Thr_deHydtase_PyrdxlP-BS"/>
</dbReference>
<dbReference type="InterPro" id="IPR004450">
    <property type="entry name" value="Thr_synthase-like"/>
</dbReference>
<dbReference type="GO" id="GO:0004794">
    <property type="term" value="F:threonine deaminase activity"/>
    <property type="evidence" value="ECO:0007669"/>
    <property type="project" value="TreeGrafter"/>
</dbReference>
<evidence type="ECO:0000256" key="5">
    <source>
        <dbReference type="ARBA" id="ARBA00018679"/>
    </source>
</evidence>
<dbReference type="CDD" id="cd01563">
    <property type="entry name" value="Thr-synth_1"/>
    <property type="match status" value="1"/>
</dbReference>
<evidence type="ECO:0000256" key="1">
    <source>
        <dbReference type="ARBA" id="ARBA00001933"/>
    </source>
</evidence>
<keyword evidence="6 12" id="KW-0028">Amino-acid biosynthesis</keyword>
<evidence type="ECO:0000259" key="15">
    <source>
        <dbReference type="Pfam" id="PF00291"/>
    </source>
</evidence>
<reference evidence="16" key="1">
    <citation type="journal article" date="2017" name="Nature">
        <title>Asgard archaea illuminate the origin of eukaryotic cellular complexity.</title>
        <authorList>
            <person name="Zaremba-Niedzwiedzka K."/>
            <person name="Caceres E.F."/>
            <person name="Saw J.H."/>
            <person name="Backstrom D."/>
            <person name="Juzokaite L."/>
            <person name="Vancaester E."/>
            <person name="Seitz K.W."/>
            <person name="Anantharaman K."/>
            <person name="Starnawski P."/>
            <person name="Kjeldsen K.U."/>
            <person name="Scott M.B."/>
            <person name="Nunoura T."/>
            <person name="Banfield J.F."/>
            <person name="Schramm A."/>
            <person name="Baker B.J."/>
            <person name="Spang A."/>
            <person name="Ettema T.J.G."/>
        </authorList>
    </citation>
    <scope>NUCLEOTIDE SEQUENCE</scope>
    <source>
        <strain evidence="16">LCB_4</strain>
    </source>
</reference>
<evidence type="ECO:0000256" key="10">
    <source>
        <dbReference type="ARBA" id="ARBA00049144"/>
    </source>
</evidence>
<evidence type="ECO:0000256" key="7">
    <source>
        <dbReference type="ARBA" id="ARBA00022697"/>
    </source>
</evidence>
<gene>
    <name evidence="16" type="primary">thrC</name>
    <name evidence="16" type="ORF">OdinLCB4_002230</name>
</gene>
<evidence type="ECO:0000256" key="13">
    <source>
        <dbReference type="PIRSR" id="PIRSR038945-1"/>
    </source>
</evidence>
<sequence>MAERVVWLECINCGKTYPSETVIYRCSSCGGLLDIILDYDAIKETISWAKFKERPLCVWRYFELLPVSHELKVSLFEGGTPLYPVKRLGKLIGLDHLYVKFEGANPTGSFKDRGMTVGVTKVVELGIKSVGCASTGNTSASLAAYAAKAGLTCFVLLPAGKVAMGKLSQAMLHGAQVIALKGNFDQALSIVEQICNEEKIYLLNSLNPWRLEGQKTTAYEIVDQLGFVPDRIVLPVGNCGNISAIWKGFKELERVSLTESLPKMTGIQAEGASPIVNMIKRNLKLIQFTDKPETIATAIRIGRPVNWPKAVKAIRESNGTAESVADSEIIAMQKALAKLEGIGVEPASAASLAGVKKLLETGVIDRDETIVCITTGHMLKDPQEAIEIAEPVSEFEPDIIKVKNFIESKLAEALKPAIS</sequence>
<dbReference type="EMBL" id="CP091871">
    <property type="protein sequence ID" value="WEU40760.1"/>
    <property type="molecule type" value="Genomic_DNA"/>
</dbReference>
<keyword evidence="7 12" id="KW-0791">Threonine biosynthesis</keyword>
<dbReference type="PROSITE" id="PS00165">
    <property type="entry name" value="DEHYDRATASE_SER_THR"/>
    <property type="match status" value="1"/>
</dbReference>
<organism evidence="16 17">
    <name type="scientific">Odinarchaeota yellowstonii (strain LCB_4)</name>
    <dbReference type="NCBI Taxonomy" id="1841599"/>
    <lineage>
        <taxon>Archaea</taxon>
        <taxon>Promethearchaeati</taxon>
        <taxon>Candidatus Odinarchaeota</taxon>
        <taxon>Candidatus Odinarchaeia</taxon>
        <taxon>Candidatus Odinarchaeales</taxon>
        <taxon>Candidatus Odinarchaeaceae</taxon>
        <taxon>Candidatus Odinarchaeum</taxon>
    </lineage>
</organism>
<dbReference type="PIRSF" id="PIRSF038945">
    <property type="entry name" value="Thr_synthase"/>
    <property type="match status" value="1"/>
</dbReference>
<dbReference type="GO" id="GO:0006565">
    <property type="term" value="P:L-serine catabolic process"/>
    <property type="evidence" value="ECO:0007669"/>
    <property type="project" value="TreeGrafter"/>
</dbReference>
<dbReference type="GO" id="GO:0030170">
    <property type="term" value="F:pyridoxal phosphate binding"/>
    <property type="evidence" value="ECO:0007669"/>
    <property type="project" value="InterPro"/>
</dbReference>
<dbReference type="PANTHER" id="PTHR48078:SF6">
    <property type="entry name" value="L-THREONINE DEHYDRATASE CATABOLIC TDCB"/>
    <property type="match status" value="1"/>
</dbReference>
<dbReference type="KEGG" id="oyw:OdinLCB4_002230"/>
<dbReference type="PANTHER" id="PTHR48078">
    <property type="entry name" value="THREONINE DEHYDRATASE, MITOCHONDRIAL-RELATED"/>
    <property type="match status" value="1"/>
</dbReference>
<dbReference type="SUPFAM" id="SSF53686">
    <property type="entry name" value="Tryptophan synthase beta subunit-like PLP-dependent enzymes"/>
    <property type="match status" value="1"/>
</dbReference>
<reference evidence="16" key="2">
    <citation type="journal article" date="2022" name="Nat. Microbiol.">
        <title>A closed Candidatus Odinarchaeum chromosome exposes Asgard archaeal viruses.</title>
        <authorList>
            <person name="Tamarit D."/>
            <person name="Caceres E.F."/>
            <person name="Krupovic M."/>
            <person name="Nijland R."/>
            <person name="Eme L."/>
            <person name="Robinson N.P."/>
            <person name="Ettema T.J.G."/>
        </authorList>
    </citation>
    <scope>NUCLEOTIDE SEQUENCE</scope>
    <source>
        <strain evidence="16">LCB_4</strain>
    </source>
</reference>
<dbReference type="GO" id="GO:0009097">
    <property type="term" value="P:isoleucine biosynthetic process"/>
    <property type="evidence" value="ECO:0007669"/>
    <property type="project" value="TreeGrafter"/>
</dbReference>
<name>A0AAF0D350_ODILC</name>
<evidence type="ECO:0000256" key="9">
    <source>
        <dbReference type="ARBA" id="ARBA00023239"/>
    </source>
</evidence>
<evidence type="ECO:0000256" key="2">
    <source>
        <dbReference type="ARBA" id="ARBA00004979"/>
    </source>
</evidence>
<comment type="cofactor">
    <cofactor evidence="1 12 13">
        <name>pyridoxal 5'-phosphate</name>
        <dbReference type="ChEBI" id="CHEBI:597326"/>
    </cofactor>
</comment>
<dbReference type="FunFam" id="3.40.50.1100:FF:000014">
    <property type="entry name" value="Threonine synthase"/>
    <property type="match status" value="1"/>
</dbReference>
<evidence type="ECO:0000256" key="11">
    <source>
        <dbReference type="NCBIfam" id="TIGR00260"/>
    </source>
</evidence>
<evidence type="ECO:0000256" key="12">
    <source>
        <dbReference type="PIRNR" id="PIRNR038945"/>
    </source>
</evidence>
<dbReference type="InterPro" id="IPR050147">
    <property type="entry name" value="Ser/Thr_Dehydratase"/>
</dbReference>
<feature type="binding site" evidence="13">
    <location>
        <begin position="237"/>
        <end position="241"/>
    </location>
    <ligand>
        <name>pyridoxal 5'-phosphate</name>
        <dbReference type="ChEBI" id="CHEBI:597326"/>
    </ligand>
</feature>
<dbReference type="Gene3D" id="3.40.50.1100">
    <property type="match status" value="2"/>
</dbReference>
<dbReference type="GO" id="GO:0004795">
    <property type="term" value="F:threonine synthase activity"/>
    <property type="evidence" value="ECO:0007669"/>
    <property type="project" value="UniProtKB-UniRule"/>
</dbReference>
<accession>A0AAF0D350</accession>
<protein>
    <recommendedName>
        <fullName evidence="5 11">Threonine synthase</fullName>
        <ecNumber evidence="4 11">4.2.3.1</ecNumber>
    </recommendedName>
</protein>
<dbReference type="Proteomes" id="UP000186851">
    <property type="component" value="Chromosome"/>
</dbReference>
<keyword evidence="9 12" id="KW-0456">Lyase</keyword>
<evidence type="ECO:0000256" key="14">
    <source>
        <dbReference type="PIRSR" id="PIRSR038945-2"/>
    </source>
</evidence>
<proteinExistence type="inferred from homology"/>
<feature type="domain" description="Tryptophan synthase beta chain-like PALP" evidence="15">
    <location>
        <begin position="73"/>
        <end position="376"/>
    </location>
</feature>
<evidence type="ECO:0000256" key="6">
    <source>
        <dbReference type="ARBA" id="ARBA00022605"/>
    </source>
</evidence>
<feature type="modified residue" description="N6-(pyridoxal phosphate)lysine" evidence="14">
    <location>
        <position position="111"/>
    </location>
</feature>
<dbReference type="GO" id="GO:0006567">
    <property type="term" value="P:L-threonine catabolic process"/>
    <property type="evidence" value="ECO:0007669"/>
    <property type="project" value="TreeGrafter"/>
</dbReference>
<dbReference type="GO" id="GO:0009088">
    <property type="term" value="P:threonine biosynthetic process"/>
    <property type="evidence" value="ECO:0007669"/>
    <property type="project" value="UniProtKB-UniRule"/>
</dbReference>
<dbReference type="InterPro" id="IPR036052">
    <property type="entry name" value="TrpB-like_PALP_sf"/>
</dbReference>
<comment type="function">
    <text evidence="12">Catalyzes the gamma-elimination of phosphate from L-phosphohomoserine and the beta-addition of water to produce L-threonine.</text>
</comment>
<dbReference type="Pfam" id="PF00291">
    <property type="entry name" value="PALP"/>
    <property type="match status" value="1"/>
</dbReference>
<keyword evidence="8 12" id="KW-0663">Pyridoxal phosphate</keyword>
<dbReference type="InterPro" id="IPR001926">
    <property type="entry name" value="TrpB-like_PALP"/>
</dbReference>
<comment type="similarity">
    <text evidence="3 12">Belongs to the threonine synthase family.</text>
</comment>
<comment type="pathway">
    <text evidence="2 12">Amino-acid biosynthesis; L-threonine biosynthesis; L-threonine from L-aspartate: step 5/5.</text>
</comment>
<evidence type="ECO:0000313" key="17">
    <source>
        <dbReference type="Proteomes" id="UP000186851"/>
    </source>
</evidence>
<dbReference type="EC" id="4.2.3.1" evidence="4 11"/>
<evidence type="ECO:0000256" key="8">
    <source>
        <dbReference type="ARBA" id="ARBA00022898"/>
    </source>
</evidence>
<dbReference type="AlphaFoldDB" id="A0AAF0D350"/>
<dbReference type="NCBIfam" id="TIGR00260">
    <property type="entry name" value="thrC"/>
    <property type="match status" value="1"/>
</dbReference>
<dbReference type="GO" id="GO:0003941">
    <property type="term" value="F:L-serine ammonia-lyase activity"/>
    <property type="evidence" value="ECO:0007669"/>
    <property type="project" value="TreeGrafter"/>
</dbReference>
<comment type="catalytic activity">
    <reaction evidence="10 12">
        <text>O-phospho-L-homoserine + H2O = L-threonine + phosphate</text>
        <dbReference type="Rhea" id="RHEA:10840"/>
        <dbReference type="ChEBI" id="CHEBI:15377"/>
        <dbReference type="ChEBI" id="CHEBI:43474"/>
        <dbReference type="ChEBI" id="CHEBI:57590"/>
        <dbReference type="ChEBI" id="CHEBI:57926"/>
        <dbReference type="EC" id="4.2.3.1"/>
    </reaction>
</comment>
<feature type="binding site" evidence="13">
    <location>
        <position position="137"/>
    </location>
    <ligand>
        <name>pyridoxal 5'-phosphate</name>
        <dbReference type="ChEBI" id="CHEBI:597326"/>
    </ligand>
</feature>
<evidence type="ECO:0000256" key="4">
    <source>
        <dbReference type="ARBA" id="ARBA00013028"/>
    </source>
</evidence>